<evidence type="ECO:0000313" key="7">
    <source>
        <dbReference type="EMBL" id="ELR21338.1"/>
    </source>
</evidence>
<feature type="transmembrane region" description="Helical" evidence="6">
    <location>
        <begin position="173"/>
        <end position="194"/>
    </location>
</feature>
<proteinExistence type="inferred from homology"/>
<dbReference type="Proteomes" id="UP000011083">
    <property type="component" value="Unassembled WGS sequence"/>
</dbReference>
<gene>
    <name evidence="7" type="ORF">ACA1_182400</name>
</gene>
<dbReference type="VEuPathDB" id="AmoebaDB:ACA1_182400"/>
<evidence type="ECO:0000256" key="3">
    <source>
        <dbReference type="ARBA" id="ARBA00022692"/>
    </source>
</evidence>
<dbReference type="RefSeq" id="XP_004345882.1">
    <property type="nucleotide sequence ID" value="XM_004345832.1"/>
</dbReference>
<evidence type="ECO:0000313" key="8">
    <source>
        <dbReference type="Proteomes" id="UP000011083"/>
    </source>
</evidence>
<protein>
    <submittedName>
        <fullName evidence="7">Integral membrane protein</fullName>
    </submittedName>
</protein>
<dbReference type="AlphaFoldDB" id="L8H9C3"/>
<name>L8H9C3_ACACF</name>
<feature type="transmembrane region" description="Helical" evidence="6">
    <location>
        <begin position="79"/>
        <end position="98"/>
    </location>
</feature>
<evidence type="ECO:0000256" key="1">
    <source>
        <dbReference type="ARBA" id="ARBA00004127"/>
    </source>
</evidence>
<evidence type="ECO:0000256" key="6">
    <source>
        <dbReference type="SAM" id="Phobius"/>
    </source>
</evidence>
<dbReference type="InterPro" id="IPR008217">
    <property type="entry name" value="Ccc1_fam"/>
</dbReference>
<feature type="transmembrane region" description="Helical" evidence="6">
    <location>
        <begin position="243"/>
        <end position="263"/>
    </location>
</feature>
<dbReference type="Pfam" id="PF01988">
    <property type="entry name" value="VIT1"/>
    <property type="match status" value="1"/>
</dbReference>
<dbReference type="GO" id="GO:0012505">
    <property type="term" value="C:endomembrane system"/>
    <property type="evidence" value="ECO:0007669"/>
    <property type="project" value="UniProtKB-SubCell"/>
</dbReference>
<dbReference type="GO" id="GO:0005384">
    <property type="term" value="F:manganese ion transmembrane transporter activity"/>
    <property type="evidence" value="ECO:0007669"/>
    <property type="project" value="InterPro"/>
</dbReference>
<dbReference type="OMA" id="PWKGEYA"/>
<dbReference type="STRING" id="1257118.L8H9C3"/>
<evidence type="ECO:0000256" key="5">
    <source>
        <dbReference type="ARBA" id="ARBA00023136"/>
    </source>
</evidence>
<comment type="similarity">
    <text evidence="2">Belongs to the CCC1 family.</text>
</comment>
<keyword evidence="5 6" id="KW-0472">Membrane</keyword>
<organism evidence="7 8">
    <name type="scientific">Acanthamoeba castellanii (strain ATCC 30010 / Neff)</name>
    <dbReference type="NCBI Taxonomy" id="1257118"/>
    <lineage>
        <taxon>Eukaryota</taxon>
        <taxon>Amoebozoa</taxon>
        <taxon>Discosea</taxon>
        <taxon>Longamoebia</taxon>
        <taxon>Centramoebida</taxon>
        <taxon>Acanthamoebidae</taxon>
        <taxon>Acanthamoeba</taxon>
    </lineage>
</organism>
<dbReference type="OrthoDB" id="73465at2759"/>
<sequence length="290" mass="31286">MEVARAAFAQNNREESRLVHSTGSAPTICERGHKSHAFPTELRKFVEVAVKGGNQGVIFCCVLATGLEALGAPDVGPQFALPFCLLTLLGLAITLGFLDYANRQAEKTFGENEREREKWECENYLEGEQKEMVELYDAETVIRLLSKNQELFLDIMMAEELGILPYSGLPPHLSGLVTGLGFFVIGALPLVAYSPPLSSLAFVSGIYGHSFGLLLAAAVILFVLGGIKNFYCIDLEAWWKQGVHMVGLQAVVVATAIGLGTLLQTCSLFPHGSCHPLLHLASSSSSSISS</sequence>
<evidence type="ECO:0000256" key="2">
    <source>
        <dbReference type="ARBA" id="ARBA00007049"/>
    </source>
</evidence>
<reference evidence="7 8" key="1">
    <citation type="journal article" date="2013" name="Genome Biol.">
        <title>Genome of Acanthamoeba castellanii highlights extensive lateral gene transfer and early evolution of tyrosine kinase signaling.</title>
        <authorList>
            <person name="Clarke M."/>
            <person name="Lohan A.J."/>
            <person name="Liu B."/>
            <person name="Lagkouvardos I."/>
            <person name="Roy S."/>
            <person name="Zafar N."/>
            <person name="Bertelli C."/>
            <person name="Schilde C."/>
            <person name="Kianianmomeni A."/>
            <person name="Burglin T.R."/>
            <person name="Frech C."/>
            <person name="Turcotte B."/>
            <person name="Kopec K.O."/>
            <person name="Synnott J.M."/>
            <person name="Choo C."/>
            <person name="Paponov I."/>
            <person name="Finkler A."/>
            <person name="Soon Heng Tan C."/>
            <person name="Hutchins A.P."/>
            <person name="Weinmeier T."/>
            <person name="Rattei T."/>
            <person name="Chu J.S."/>
            <person name="Gimenez G."/>
            <person name="Irimia M."/>
            <person name="Rigden D.J."/>
            <person name="Fitzpatrick D.A."/>
            <person name="Lorenzo-Morales J."/>
            <person name="Bateman A."/>
            <person name="Chiu C.H."/>
            <person name="Tang P."/>
            <person name="Hegemann P."/>
            <person name="Fromm H."/>
            <person name="Raoult D."/>
            <person name="Greub G."/>
            <person name="Miranda-Saavedra D."/>
            <person name="Chen N."/>
            <person name="Nash P."/>
            <person name="Ginger M.L."/>
            <person name="Horn M."/>
            <person name="Schaap P."/>
            <person name="Caler L."/>
            <person name="Loftus B."/>
        </authorList>
    </citation>
    <scope>NUCLEOTIDE SEQUENCE [LARGE SCALE GENOMIC DNA]</scope>
    <source>
        <strain evidence="7 8">Neff</strain>
    </source>
</reference>
<evidence type="ECO:0000256" key="4">
    <source>
        <dbReference type="ARBA" id="ARBA00022989"/>
    </source>
</evidence>
<comment type="subcellular location">
    <subcellularLocation>
        <location evidence="1">Endomembrane system</location>
        <topology evidence="1">Multi-pass membrane protein</topology>
    </subcellularLocation>
</comment>
<accession>L8H9C3</accession>
<dbReference type="EMBL" id="KB007904">
    <property type="protein sequence ID" value="ELR21338.1"/>
    <property type="molecule type" value="Genomic_DNA"/>
</dbReference>
<keyword evidence="4 6" id="KW-1133">Transmembrane helix</keyword>
<keyword evidence="8" id="KW-1185">Reference proteome</keyword>
<dbReference type="KEGG" id="acan:ACA1_182400"/>
<dbReference type="GeneID" id="14922228"/>
<keyword evidence="3 6" id="KW-0812">Transmembrane</keyword>
<dbReference type="GO" id="GO:0030026">
    <property type="term" value="P:intracellular manganese ion homeostasis"/>
    <property type="evidence" value="ECO:0007669"/>
    <property type="project" value="InterPro"/>
</dbReference>
<feature type="transmembrane region" description="Helical" evidence="6">
    <location>
        <begin position="206"/>
        <end position="231"/>
    </location>
</feature>